<dbReference type="EMBL" id="HG994584">
    <property type="protein sequence ID" value="CAF2956989.1"/>
    <property type="molecule type" value="Genomic_DNA"/>
</dbReference>
<dbReference type="GO" id="GO:0061511">
    <property type="term" value="P:centriole elongation"/>
    <property type="evidence" value="ECO:0007669"/>
    <property type="project" value="TreeGrafter"/>
</dbReference>
<dbReference type="AlphaFoldDB" id="A0A7R8CWZ8"/>
<dbReference type="GO" id="GO:0060271">
    <property type="term" value="P:cilium assembly"/>
    <property type="evidence" value="ECO:0007669"/>
    <property type="project" value="TreeGrafter"/>
</dbReference>
<reference evidence="5" key="1">
    <citation type="submission" date="2021-02" db="EMBL/GenBank/DDBJ databases">
        <authorList>
            <person name="Bekaert M."/>
        </authorList>
    </citation>
    <scope>NUCLEOTIDE SEQUENCE</scope>
    <source>
        <strain evidence="5">IoA-00</strain>
    </source>
</reference>
<feature type="compositionally biased region" description="Polar residues" evidence="3">
    <location>
        <begin position="110"/>
        <end position="124"/>
    </location>
</feature>
<dbReference type="Proteomes" id="UP000675881">
    <property type="component" value="Chromosome 5"/>
</dbReference>
<proteinExistence type="inferred from homology"/>
<feature type="coiled-coil region" evidence="2">
    <location>
        <begin position="24"/>
        <end position="76"/>
    </location>
</feature>
<dbReference type="PANTHER" id="PTHR10331">
    <property type="entry name" value="T COMPLEX PROTEIN 10"/>
    <property type="match status" value="1"/>
</dbReference>
<dbReference type="InterPro" id="IPR047002">
    <property type="entry name" value="Tcp10_C_sf"/>
</dbReference>
<dbReference type="InterPro" id="IPR026581">
    <property type="entry name" value="TCP10L/CENPJ"/>
</dbReference>
<organism evidence="5 6">
    <name type="scientific">Lepeophtheirus salmonis</name>
    <name type="common">Salmon louse</name>
    <name type="synonym">Caligus salmonis</name>
    <dbReference type="NCBI Taxonomy" id="72036"/>
    <lineage>
        <taxon>Eukaryota</taxon>
        <taxon>Metazoa</taxon>
        <taxon>Ecdysozoa</taxon>
        <taxon>Arthropoda</taxon>
        <taxon>Crustacea</taxon>
        <taxon>Multicrustacea</taxon>
        <taxon>Hexanauplia</taxon>
        <taxon>Copepoda</taxon>
        <taxon>Siphonostomatoida</taxon>
        <taxon>Caligidae</taxon>
        <taxon>Lepeophtheirus</taxon>
    </lineage>
</organism>
<sequence>MKNCSKKTKKEVNASQVNVSSKEVQFIQSKMKILKEEFNKKESRWNNTFKKLQERIKTLEKENQNLHVENHKLKLKNPSSKVYKEFKKVGKGTDEIDEEISLDDEKINEESSSSKTQGIDLQKSQTRVEMNKIKSPIHNYQRSTQIHQAQSNKDVSLSGVESLDSEITLVDNSLASKTSDNATLVDECKDDVIKVYYYNGDVKINEISEKIVQYYYSKTKTWHLTYTDKEVFKFENGQQEIRYKDGTHEIIFTDGSVKKVLPNKSELIIFPDKTRVNVTVDGHKVISFPNGQVETHMPEYKKRQYTDGTVKILHNDGKTGDQIFQWQSKNKKQRWQSNL</sequence>
<dbReference type="Pfam" id="PF07202">
    <property type="entry name" value="Tcp10_C"/>
    <property type="match status" value="1"/>
</dbReference>
<evidence type="ECO:0000256" key="3">
    <source>
        <dbReference type="SAM" id="MobiDB-lite"/>
    </source>
</evidence>
<protein>
    <submittedName>
        <fullName evidence="5">CENPJ</fullName>
    </submittedName>
</protein>
<comment type="similarity">
    <text evidence="1">Belongs to the TCP10 family.</text>
</comment>
<accession>A0A7R8CWZ8</accession>
<dbReference type="PANTHER" id="PTHR10331:SF6">
    <property type="entry name" value="SPINDLE ASSEMBLY ABNORMAL 4"/>
    <property type="match status" value="1"/>
</dbReference>
<evidence type="ECO:0000256" key="2">
    <source>
        <dbReference type="SAM" id="Coils"/>
    </source>
</evidence>
<evidence type="ECO:0000313" key="5">
    <source>
        <dbReference type="EMBL" id="CAF2956989.1"/>
    </source>
</evidence>
<keyword evidence="6" id="KW-1185">Reference proteome</keyword>
<feature type="region of interest" description="Disordered" evidence="3">
    <location>
        <begin position="104"/>
        <end position="124"/>
    </location>
</feature>
<name>A0A7R8CWZ8_LEPSM</name>
<dbReference type="Gene3D" id="2.60.450.20">
    <property type="match status" value="1"/>
</dbReference>
<gene>
    <name evidence="5" type="ORF">LSAA_10165</name>
</gene>
<dbReference type="GO" id="GO:0005814">
    <property type="term" value="C:centriole"/>
    <property type="evidence" value="ECO:0007669"/>
    <property type="project" value="TreeGrafter"/>
</dbReference>
<feature type="domain" description="Centromere protein J C-terminal" evidence="4">
    <location>
        <begin position="262"/>
        <end position="296"/>
    </location>
</feature>
<evidence type="ECO:0000313" key="6">
    <source>
        <dbReference type="Proteomes" id="UP000675881"/>
    </source>
</evidence>
<dbReference type="GO" id="GO:0015631">
    <property type="term" value="F:tubulin binding"/>
    <property type="evidence" value="ECO:0007669"/>
    <property type="project" value="TreeGrafter"/>
</dbReference>
<dbReference type="GO" id="GO:0005813">
    <property type="term" value="C:centrosome"/>
    <property type="evidence" value="ECO:0007669"/>
    <property type="project" value="TreeGrafter"/>
</dbReference>
<evidence type="ECO:0000256" key="1">
    <source>
        <dbReference type="ARBA" id="ARBA00005627"/>
    </source>
</evidence>
<evidence type="ECO:0000259" key="4">
    <source>
        <dbReference type="Pfam" id="PF07202"/>
    </source>
</evidence>
<dbReference type="OrthoDB" id="10252174at2759"/>
<dbReference type="InterPro" id="IPR009852">
    <property type="entry name" value="CENPJ_C_dom"/>
</dbReference>
<keyword evidence="2" id="KW-0175">Coiled coil</keyword>